<keyword evidence="2" id="KW-0479">Metal-binding</keyword>
<evidence type="ECO:0000256" key="2">
    <source>
        <dbReference type="ARBA" id="ARBA00022723"/>
    </source>
</evidence>
<dbReference type="PIRSF" id="PIRSF005902">
    <property type="entry name" value="DNase_TatD"/>
    <property type="match status" value="1"/>
</dbReference>
<organism evidence="4 5">
    <name type="scientific">Candidatus Providencia siddallii</name>
    <dbReference type="NCBI Taxonomy" id="1715285"/>
    <lineage>
        <taxon>Bacteria</taxon>
        <taxon>Pseudomonadati</taxon>
        <taxon>Pseudomonadota</taxon>
        <taxon>Gammaproteobacteria</taxon>
        <taxon>Enterobacterales</taxon>
        <taxon>Morganellaceae</taxon>
        <taxon>Providencia</taxon>
    </lineage>
</organism>
<accession>A0ABP1CDZ0</accession>
<dbReference type="InterPro" id="IPR001130">
    <property type="entry name" value="TatD-like"/>
</dbReference>
<dbReference type="PROSITE" id="PS01137">
    <property type="entry name" value="TATD_1"/>
    <property type="match status" value="1"/>
</dbReference>
<proteinExistence type="inferred from homology"/>
<evidence type="ECO:0000313" key="4">
    <source>
        <dbReference type="EMBL" id="CAL1329275.1"/>
    </source>
</evidence>
<dbReference type="InterPro" id="IPR015991">
    <property type="entry name" value="TatD/YcfH-like"/>
</dbReference>
<reference evidence="4" key="1">
    <citation type="submission" date="2024-04" db="EMBL/GenBank/DDBJ databases">
        <authorList>
            <person name="Manzano-Marin A."/>
            <person name="Manzano-Marin A."/>
            <person name="Alejandro Manzano Marin A."/>
        </authorList>
    </citation>
    <scope>NUCLEOTIDE SEQUENCE [LARGE SCALE GENOMIC DNA]</scope>
    <source>
        <strain evidence="4">TABTEA</strain>
    </source>
</reference>
<keyword evidence="3 4" id="KW-0378">Hydrolase</keyword>
<dbReference type="GO" id="GO:0016787">
    <property type="term" value="F:hydrolase activity"/>
    <property type="evidence" value="ECO:0007669"/>
    <property type="project" value="UniProtKB-KW"/>
</dbReference>
<dbReference type="Gene3D" id="3.20.20.140">
    <property type="entry name" value="Metal-dependent hydrolases"/>
    <property type="match status" value="1"/>
</dbReference>
<dbReference type="NCBIfam" id="TIGR00010">
    <property type="entry name" value="YchF/TatD family DNA exonuclease"/>
    <property type="match status" value="1"/>
</dbReference>
<dbReference type="PANTHER" id="PTHR46124:SF2">
    <property type="entry name" value="D-AMINOACYL-TRNA DEACYLASE"/>
    <property type="match status" value="1"/>
</dbReference>
<gene>
    <name evidence="4" type="primary">ycfH</name>
    <name evidence="4" type="ORF">PRHACTZTBTEA_353</name>
</gene>
<dbReference type="EMBL" id="OZ034688">
    <property type="protein sequence ID" value="CAL1329275.1"/>
    <property type="molecule type" value="Genomic_DNA"/>
</dbReference>
<protein>
    <submittedName>
        <fullName evidence="4">Uncharacterized metal-dependent hydrolase YcfH</fullName>
        <ecNumber evidence="4">3.1.-.-</ecNumber>
    </submittedName>
</protein>
<dbReference type="PANTHER" id="PTHR46124">
    <property type="entry name" value="D-AMINOACYL-TRNA DEACYLASE"/>
    <property type="match status" value="1"/>
</dbReference>
<comment type="similarity">
    <text evidence="1">Belongs to the metallo-dependent hydrolases superfamily. TatD-type hydrolase family.</text>
</comment>
<keyword evidence="5" id="KW-1185">Reference proteome</keyword>
<dbReference type="SUPFAM" id="SSF51556">
    <property type="entry name" value="Metallo-dependent hydrolases"/>
    <property type="match status" value="1"/>
</dbReference>
<dbReference type="PROSITE" id="PS01091">
    <property type="entry name" value="TATD_3"/>
    <property type="match status" value="1"/>
</dbReference>
<dbReference type="InterPro" id="IPR018228">
    <property type="entry name" value="DNase_TatD-rel_CS"/>
</dbReference>
<dbReference type="Pfam" id="PF01026">
    <property type="entry name" value="TatD_DNase"/>
    <property type="match status" value="1"/>
</dbReference>
<evidence type="ECO:0000256" key="1">
    <source>
        <dbReference type="ARBA" id="ARBA00009275"/>
    </source>
</evidence>
<dbReference type="Proteomes" id="UP001497533">
    <property type="component" value="Chromosome"/>
</dbReference>
<name>A0ABP1CDZ0_9GAMM</name>
<evidence type="ECO:0000256" key="3">
    <source>
        <dbReference type="ARBA" id="ARBA00022801"/>
    </source>
</evidence>
<sequence length="262" mass="30428">MFIIDSHCHIDCLNYKKVHIDVNDVVIKAYKHNVKFMLSVSTTLQHFKNMKKLIGKRDDIAFSCGIHPLNLKKKCNFEHLEKLSEKKEVIALGETGLDYYHKYNCDIKLQQEAFRKHIQIAKKLKKPIIVHNRSSTKDVITILREEKIMDCGGILHSFTEDENIAKIFLDLGMYISFSGIITFNNAEHIRKAVKIIPLDKILVETDSPYLTPVPFRGKENQPAYTYNIIKYISELKNIDIEILSEITTNNFNRLFCLKLNNN</sequence>
<dbReference type="RefSeq" id="WP_341764745.1">
    <property type="nucleotide sequence ID" value="NZ_OZ034688.1"/>
</dbReference>
<dbReference type="CDD" id="cd01310">
    <property type="entry name" value="TatD_DNAse"/>
    <property type="match status" value="1"/>
</dbReference>
<dbReference type="InterPro" id="IPR032466">
    <property type="entry name" value="Metal_Hydrolase"/>
</dbReference>
<evidence type="ECO:0000313" key="5">
    <source>
        <dbReference type="Proteomes" id="UP001497533"/>
    </source>
</evidence>
<dbReference type="EC" id="3.1.-.-" evidence="4"/>